<dbReference type="EMBL" id="BKCL01000016">
    <property type="protein sequence ID" value="GEQ99289.1"/>
    <property type="molecule type" value="Genomic_DNA"/>
</dbReference>
<dbReference type="RefSeq" id="WP_150001410.1">
    <property type="nucleotide sequence ID" value="NZ_BKCL01000016.1"/>
</dbReference>
<organism evidence="1 2">
    <name type="scientific">Iodidimonas gelatinilytica</name>
    <dbReference type="NCBI Taxonomy" id="1236966"/>
    <lineage>
        <taxon>Bacteria</taxon>
        <taxon>Pseudomonadati</taxon>
        <taxon>Pseudomonadota</taxon>
        <taxon>Alphaproteobacteria</taxon>
        <taxon>Iodidimonadales</taxon>
        <taxon>Iodidimonadaceae</taxon>
        <taxon>Iodidimonas</taxon>
    </lineage>
</organism>
<reference evidence="1 2" key="1">
    <citation type="submission" date="2019-09" db="EMBL/GenBank/DDBJ databases">
        <title>NBRP : Genome information of microbial organism related human and environment.</title>
        <authorList>
            <person name="Hattori M."/>
            <person name="Oshima K."/>
            <person name="Inaba H."/>
            <person name="Suda W."/>
            <person name="Sakamoto M."/>
            <person name="Iino T."/>
            <person name="Kitahara M."/>
            <person name="Oshida Y."/>
            <person name="Iida T."/>
            <person name="Kudo T."/>
            <person name="Itoh T."/>
            <person name="Ohkuma M."/>
        </authorList>
    </citation>
    <scope>NUCLEOTIDE SEQUENCE [LARGE SCALE GENOMIC DNA]</scope>
    <source>
        <strain evidence="1 2">Hi-2</strain>
    </source>
</reference>
<protein>
    <submittedName>
        <fullName evidence="1">Uncharacterized protein</fullName>
    </submittedName>
</protein>
<dbReference type="Proteomes" id="UP000322084">
    <property type="component" value="Unassembled WGS sequence"/>
</dbReference>
<sequence length="199" mass="23155">MTPKINRLELRLDDSTLEKIDAWRLSQPIQPSRSEAARLLIQEGFESTTNQQTFTMVKLQVLAMSLTKDTKDTISDAYVFAWCNGVYPLYHNNDSWHEPFQSFFDVSKEMIDDLGAYLDEFWTSDTAAPTFYDLEKHYDTRHGATAWDRWKLIVGCRYMYLNGMFDDNLWNALLTPTNHPSEAKGITRPFKRSESAYVN</sequence>
<dbReference type="AlphaFoldDB" id="A0A5A7MWK4"/>
<accession>A0A5A7MWK4</accession>
<gene>
    <name evidence="1" type="ORF">JCM17844_29260</name>
</gene>
<name>A0A5A7MWK4_9PROT</name>
<evidence type="ECO:0000313" key="1">
    <source>
        <dbReference type="EMBL" id="GEQ99289.1"/>
    </source>
</evidence>
<evidence type="ECO:0000313" key="2">
    <source>
        <dbReference type="Proteomes" id="UP000322084"/>
    </source>
</evidence>
<comment type="caution">
    <text evidence="1">The sequence shown here is derived from an EMBL/GenBank/DDBJ whole genome shotgun (WGS) entry which is preliminary data.</text>
</comment>
<proteinExistence type="predicted"/>